<keyword evidence="1" id="KW-0472">Membrane</keyword>
<reference evidence="5" key="1">
    <citation type="submission" date="2015-03" db="EMBL/GenBank/DDBJ databases">
        <title>Draft genome sequence of Mizugakiibacter sediminis skMP5.</title>
        <authorList>
            <person name="Watanabe T."/>
            <person name="Kojima H."/>
            <person name="Fukui M."/>
        </authorList>
    </citation>
    <scope>NUCLEOTIDE SEQUENCE</scope>
    <source>
        <strain evidence="5">SkMP5</strain>
    </source>
</reference>
<evidence type="ECO:0000313" key="6">
    <source>
        <dbReference type="EMBL" id="GAP67545.1"/>
    </source>
</evidence>
<evidence type="ECO:0000259" key="4">
    <source>
        <dbReference type="PROSITE" id="PS50887"/>
    </source>
</evidence>
<feature type="domain" description="PAS" evidence="2">
    <location>
        <begin position="313"/>
        <end position="383"/>
    </location>
</feature>
<dbReference type="HOGENOM" id="CLU_383941_0_0_6"/>
<organism evidence="6">
    <name type="scientific">Mizugakiibacter sediminis</name>
    <dbReference type="NCBI Taxonomy" id="1475481"/>
    <lineage>
        <taxon>Bacteria</taxon>
        <taxon>Pseudomonadati</taxon>
        <taxon>Pseudomonadota</taxon>
        <taxon>Gammaproteobacteria</taxon>
        <taxon>Lysobacterales</taxon>
        <taxon>Rhodanobacteraceae</taxon>
        <taxon>Mizugakiibacter</taxon>
    </lineage>
</organism>
<dbReference type="SMART" id="SM00267">
    <property type="entry name" value="GGDEF"/>
    <property type="match status" value="1"/>
</dbReference>
<evidence type="ECO:0000313" key="5">
    <source>
        <dbReference type="EMBL" id="GAN44304.1"/>
    </source>
</evidence>
<dbReference type="CDD" id="cd01949">
    <property type="entry name" value="GGDEF"/>
    <property type="match status" value="1"/>
</dbReference>
<dbReference type="InterPro" id="IPR035965">
    <property type="entry name" value="PAS-like_dom_sf"/>
</dbReference>
<keyword evidence="1" id="KW-1133">Transmembrane helix</keyword>
<feature type="domain" description="GGDEF" evidence="4">
    <location>
        <begin position="588"/>
        <end position="712"/>
    </location>
</feature>
<dbReference type="RefSeq" id="WP_062538088.1">
    <property type="nucleotide sequence ID" value="NZ_DF970277.1"/>
</dbReference>
<dbReference type="Pfam" id="PF08448">
    <property type="entry name" value="PAS_4"/>
    <property type="match status" value="2"/>
</dbReference>
<dbReference type="InterPro" id="IPR000700">
    <property type="entry name" value="PAS-assoc_C"/>
</dbReference>
<dbReference type="PANTHER" id="PTHR44757:SF2">
    <property type="entry name" value="BIOFILM ARCHITECTURE MAINTENANCE PROTEIN MBAA"/>
    <property type="match status" value="1"/>
</dbReference>
<dbReference type="AlphaFoldDB" id="A0A0K8QRL9"/>
<dbReference type="PROSITE" id="PS50113">
    <property type="entry name" value="PAC"/>
    <property type="match status" value="1"/>
</dbReference>
<sequence length="720" mass="77590">MEQTAAWRDASLLARQSRWLLVLGFIAAAAVPVGIATVGVLVVDAQFRAQAGAVRLSLARKAAADVDFAVSVAQARLRTMAARFAGDARLRGDRAALIAELALVQQNAVNLRSLAVTGADGAVVAAYPEGSPASALAARADAAARLAVAPDGEMQILMRIPIRAADGSELGAVIGAAPLARVFATLRTMPFAVTDAISVLARDGRTLASSVAARNGKPGVAGALYEALRQGREEVGEYRSAIDGRQEFGALAQAQSVPVALLVSQSSAEGFGVLRTIRGVQVFATGSLLLLGLGLLALSLRAHHAFQQRMHDAGAMLHAVIEGTTDVILVHDREGRVLLANSAGLAFTGRSREEVVGHPSAEWLDAATAEAMAARRREVIERGCAIATEEVFRVGKELREYSVVRVPIDDTRGHVHGVLSVLRDITDTKRALRALRRSERRFRDLFEQSPSFIWTHDAGGRLLAANPAIAQALGSSVEALIGRNLVEFIPQAERQAFVDYLRTVARQGNASGTFCVRHADGTLHTWHYANRWYEQDEGTPYVLGYAQDITEREDYERQLIELSRLDPLTRCWNRRYLEEFEARAGPHGRWGCVVVDLDHFKSINDTYGHKQGDATLVAMGRFLADVGRSGDAVVRLGGDEFALIVDGASEADLAGLVARIEREAAAQTQLAFSYGWALHQDGEPLERTIARADEHLYQRRRAQRAGLPAGDSGHGRAEAS</sequence>
<dbReference type="InterPro" id="IPR013656">
    <property type="entry name" value="PAS_4"/>
</dbReference>
<dbReference type="PANTHER" id="PTHR44757">
    <property type="entry name" value="DIGUANYLATE CYCLASE DGCP"/>
    <property type="match status" value="1"/>
</dbReference>
<keyword evidence="1" id="KW-0812">Transmembrane</keyword>
<proteinExistence type="predicted"/>
<dbReference type="EMBL" id="DF952378">
    <property type="protein sequence ID" value="GAN44304.1"/>
    <property type="molecule type" value="Genomic_DNA"/>
</dbReference>
<dbReference type="InterPro" id="IPR000160">
    <property type="entry name" value="GGDEF_dom"/>
</dbReference>
<dbReference type="Gene3D" id="3.30.450.20">
    <property type="entry name" value="PAS domain"/>
    <property type="match status" value="2"/>
</dbReference>
<evidence type="ECO:0000313" key="7">
    <source>
        <dbReference type="Proteomes" id="UP000253740"/>
    </source>
</evidence>
<dbReference type="Pfam" id="PF00990">
    <property type="entry name" value="GGDEF"/>
    <property type="match status" value="1"/>
</dbReference>
<dbReference type="InterPro" id="IPR029787">
    <property type="entry name" value="Nucleotide_cyclase"/>
</dbReference>
<dbReference type="Proteomes" id="UP000253740">
    <property type="component" value="Unassembled WGS sequence"/>
</dbReference>
<dbReference type="InterPro" id="IPR052155">
    <property type="entry name" value="Biofilm_reg_signaling"/>
</dbReference>
<dbReference type="InterPro" id="IPR000014">
    <property type="entry name" value="PAS"/>
</dbReference>
<reference evidence="6" key="2">
    <citation type="submission" date="2015-08" db="EMBL/GenBank/DDBJ databases">
        <title>Complete DNA Sequence of Pseudomonas syringae pv. actinidiae, the Causal Agent of Kiwifruit Canker Disease.</title>
        <authorList>
            <person name="Rikkerink E.H.A."/>
            <person name="Fineran P.C."/>
        </authorList>
    </citation>
    <scope>NUCLEOTIDE SEQUENCE</scope>
    <source>
        <strain evidence="6">SkMP5</strain>
    </source>
</reference>
<dbReference type="SMART" id="SM00091">
    <property type="entry name" value="PAS"/>
    <property type="match status" value="2"/>
</dbReference>
<dbReference type="InterPro" id="IPR043128">
    <property type="entry name" value="Rev_trsase/Diguanyl_cyclase"/>
</dbReference>
<gene>
    <name evidence="5" type="ORF">MBSD_0828</name>
    <name evidence="6" type="ORF">MBSD_n2872</name>
</gene>
<feature type="domain" description="PAS" evidence="2">
    <location>
        <begin position="438"/>
        <end position="508"/>
    </location>
</feature>
<dbReference type="CDD" id="cd00130">
    <property type="entry name" value="PAS"/>
    <property type="match status" value="2"/>
</dbReference>
<keyword evidence="7" id="KW-1185">Reference proteome</keyword>
<name>A0A0K8QRL9_9GAMM</name>
<accession>A0A0K8QRL9</accession>
<evidence type="ECO:0000256" key="1">
    <source>
        <dbReference type="SAM" id="Phobius"/>
    </source>
</evidence>
<dbReference type="SUPFAM" id="SSF55785">
    <property type="entry name" value="PYP-like sensor domain (PAS domain)"/>
    <property type="match status" value="2"/>
</dbReference>
<dbReference type="SUPFAM" id="SSF55073">
    <property type="entry name" value="Nucleotide cyclase"/>
    <property type="match status" value="1"/>
</dbReference>
<protein>
    <submittedName>
        <fullName evidence="5">Diguanylate cyclase</fullName>
    </submittedName>
    <submittedName>
        <fullName evidence="6">Putative signal protein with GAF, PAS(PAC) and GGDEF domains</fullName>
    </submittedName>
</protein>
<feature type="domain" description="PAC" evidence="3">
    <location>
        <begin position="387"/>
        <end position="437"/>
    </location>
</feature>
<dbReference type="Gene3D" id="3.30.70.270">
    <property type="match status" value="1"/>
</dbReference>
<dbReference type="PROSITE" id="PS50112">
    <property type="entry name" value="PAS"/>
    <property type="match status" value="2"/>
</dbReference>
<dbReference type="EMBL" id="DF970277">
    <property type="protein sequence ID" value="GAP67545.1"/>
    <property type="molecule type" value="Genomic_DNA"/>
</dbReference>
<dbReference type="PROSITE" id="PS50887">
    <property type="entry name" value="GGDEF"/>
    <property type="match status" value="1"/>
</dbReference>
<dbReference type="NCBIfam" id="TIGR00229">
    <property type="entry name" value="sensory_box"/>
    <property type="match status" value="2"/>
</dbReference>
<evidence type="ECO:0000259" key="2">
    <source>
        <dbReference type="PROSITE" id="PS50112"/>
    </source>
</evidence>
<feature type="transmembrane region" description="Helical" evidence="1">
    <location>
        <begin position="20"/>
        <end position="43"/>
    </location>
</feature>
<dbReference type="NCBIfam" id="TIGR00254">
    <property type="entry name" value="GGDEF"/>
    <property type="match status" value="1"/>
</dbReference>
<dbReference type="STRING" id="1475481.GCA_000953855_02925"/>
<evidence type="ECO:0000259" key="3">
    <source>
        <dbReference type="PROSITE" id="PS50113"/>
    </source>
</evidence>